<dbReference type="Proteomes" id="UP001501020">
    <property type="component" value="Unassembled WGS sequence"/>
</dbReference>
<comment type="caution">
    <text evidence="2">The sequence shown here is derived from an EMBL/GenBank/DDBJ whole genome shotgun (WGS) entry which is preliminary data.</text>
</comment>
<feature type="region of interest" description="Disordered" evidence="1">
    <location>
        <begin position="1"/>
        <end position="30"/>
    </location>
</feature>
<sequence>MLLLAPDERSGTRGIDEPFRSRSSCRVTGDGRPETRDLFWRLAGAWTTSEVPPAPVPVPGATSVERALHLGMEDPEHTTGWALTDTLWWGLAVLCRLGAAYRMTSDLDTVNRRTSTERPPIGGTHRFGGSPQRPLRRVRLSLCGAAPTLAAQVRLLEDVQGQARGGPDLEQVDLL</sequence>
<protein>
    <submittedName>
        <fullName evidence="2">Uncharacterized protein</fullName>
    </submittedName>
</protein>
<organism evidence="2 3">
    <name type="scientific">Actinomadura napierensis</name>
    <dbReference type="NCBI Taxonomy" id="267854"/>
    <lineage>
        <taxon>Bacteria</taxon>
        <taxon>Bacillati</taxon>
        <taxon>Actinomycetota</taxon>
        <taxon>Actinomycetes</taxon>
        <taxon>Streptosporangiales</taxon>
        <taxon>Thermomonosporaceae</taxon>
        <taxon>Actinomadura</taxon>
    </lineage>
</organism>
<feature type="compositionally biased region" description="Basic and acidic residues" evidence="1">
    <location>
        <begin position="1"/>
        <end position="20"/>
    </location>
</feature>
<feature type="region of interest" description="Disordered" evidence="1">
    <location>
        <begin position="112"/>
        <end position="133"/>
    </location>
</feature>
<name>A0ABP5LMX1_9ACTN</name>
<proteinExistence type="predicted"/>
<accession>A0ABP5LMX1</accession>
<keyword evidence="3" id="KW-1185">Reference proteome</keyword>
<dbReference type="EMBL" id="BAAAMR010000052">
    <property type="protein sequence ID" value="GAA2149486.1"/>
    <property type="molecule type" value="Genomic_DNA"/>
</dbReference>
<evidence type="ECO:0000313" key="2">
    <source>
        <dbReference type="EMBL" id="GAA2149486.1"/>
    </source>
</evidence>
<evidence type="ECO:0000256" key="1">
    <source>
        <dbReference type="SAM" id="MobiDB-lite"/>
    </source>
</evidence>
<reference evidence="3" key="1">
    <citation type="journal article" date="2019" name="Int. J. Syst. Evol. Microbiol.">
        <title>The Global Catalogue of Microorganisms (GCM) 10K type strain sequencing project: providing services to taxonomists for standard genome sequencing and annotation.</title>
        <authorList>
            <consortium name="The Broad Institute Genomics Platform"/>
            <consortium name="The Broad Institute Genome Sequencing Center for Infectious Disease"/>
            <person name="Wu L."/>
            <person name="Ma J."/>
        </authorList>
    </citation>
    <scope>NUCLEOTIDE SEQUENCE [LARGE SCALE GENOMIC DNA]</scope>
    <source>
        <strain evidence="3">JCM 13850</strain>
    </source>
</reference>
<gene>
    <name evidence="2" type="ORF">GCM10009727_52960</name>
</gene>
<evidence type="ECO:0000313" key="3">
    <source>
        <dbReference type="Proteomes" id="UP001501020"/>
    </source>
</evidence>